<dbReference type="HOGENOM" id="CLU_072492_1_0_10"/>
<dbReference type="STRING" id="1203610.HMPREF1536_01425"/>
<feature type="transmembrane region" description="Helical" evidence="12">
    <location>
        <begin position="34"/>
        <end position="53"/>
    </location>
</feature>
<dbReference type="GO" id="GO:0005886">
    <property type="term" value="C:plasma membrane"/>
    <property type="evidence" value="ECO:0007669"/>
    <property type="project" value="UniProtKB-SubCell"/>
</dbReference>
<evidence type="ECO:0000256" key="7">
    <source>
        <dbReference type="ARBA" id="ARBA00023209"/>
    </source>
</evidence>
<dbReference type="EMBL" id="AQHW01000009">
    <property type="protein sequence ID" value="KKB58548.1"/>
    <property type="molecule type" value="Genomic_DNA"/>
</dbReference>
<keyword evidence="10 11" id="KW-0670">Pyruvate</keyword>
<feature type="chain" id="PRO_5023442901" description="Phosphatidylserine decarboxylase alpha chain" evidence="11">
    <location>
        <begin position="188"/>
        <end position="224"/>
    </location>
</feature>
<comment type="function">
    <text evidence="11">Catalyzes the formation of phosphatidylethanolamine (PtdEtn) from phosphatidylserine (PtdSer).</text>
</comment>
<evidence type="ECO:0000256" key="5">
    <source>
        <dbReference type="ARBA" id="ARBA00023136"/>
    </source>
</evidence>
<proteinExistence type="inferred from homology"/>
<accession>A0A0F5JLB4</accession>
<dbReference type="GO" id="GO:0006646">
    <property type="term" value="P:phosphatidylethanolamine biosynthetic process"/>
    <property type="evidence" value="ECO:0007669"/>
    <property type="project" value="UniProtKB-UniRule"/>
</dbReference>
<keyword evidence="12" id="KW-1133">Transmembrane helix</keyword>
<dbReference type="Pfam" id="PF02666">
    <property type="entry name" value="PS_Dcarbxylase"/>
    <property type="match status" value="1"/>
</dbReference>
<comment type="cofactor">
    <cofactor evidence="11">
        <name>pyruvate</name>
        <dbReference type="ChEBI" id="CHEBI:15361"/>
    </cofactor>
    <text evidence="11">Binds 1 pyruvoyl group covalently per subunit.</text>
</comment>
<evidence type="ECO:0000313" key="14">
    <source>
        <dbReference type="Proteomes" id="UP000033035"/>
    </source>
</evidence>
<evidence type="ECO:0000256" key="1">
    <source>
        <dbReference type="ARBA" id="ARBA00022475"/>
    </source>
</evidence>
<keyword evidence="12" id="KW-0812">Transmembrane</keyword>
<keyword evidence="7 11" id="KW-0594">Phospholipid biosynthesis</keyword>
<evidence type="ECO:0000313" key="13">
    <source>
        <dbReference type="EMBL" id="KKB58548.1"/>
    </source>
</evidence>
<keyword evidence="9 11" id="KW-1208">Phospholipid metabolism</keyword>
<dbReference type="HAMAP" id="MF_00664">
    <property type="entry name" value="PS_decarb_PSD_A"/>
    <property type="match status" value="1"/>
</dbReference>
<evidence type="ECO:0000256" key="9">
    <source>
        <dbReference type="ARBA" id="ARBA00023264"/>
    </source>
</evidence>
<evidence type="ECO:0000256" key="3">
    <source>
        <dbReference type="ARBA" id="ARBA00022793"/>
    </source>
</evidence>
<dbReference type="PANTHER" id="PTHR35809">
    <property type="entry name" value="ARCHAETIDYLSERINE DECARBOXYLASE PROENZYME-RELATED"/>
    <property type="match status" value="1"/>
</dbReference>
<dbReference type="PANTHER" id="PTHR35809:SF1">
    <property type="entry name" value="ARCHAETIDYLSERINE DECARBOXYLASE PROENZYME-RELATED"/>
    <property type="match status" value="1"/>
</dbReference>
<comment type="similarity">
    <text evidence="11">Belongs to the phosphatidylserine decarboxylase family. PSD-A subfamily.</text>
</comment>
<evidence type="ECO:0000256" key="8">
    <source>
        <dbReference type="ARBA" id="ARBA00023239"/>
    </source>
</evidence>
<comment type="pathway">
    <text evidence="11">Phospholipid metabolism; phosphatidylethanolamine biosynthesis; phosphatidylethanolamine from CDP-diacylglycerol: step 2/2.</text>
</comment>
<dbReference type="PATRIC" id="fig|1203610.3.peg.1459"/>
<feature type="transmembrane region" description="Helical" evidence="12">
    <location>
        <begin position="7"/>
        <end position="28"/>
    </location>
</feature>
<evidence type="ECO:0000256" key="11">
    <source>
        <dbReference type="HAMAP-Rule" id="MF_00664"/>
    </source>
</evidence>
<comment type="subunit">
    <text evidence="11">Heterodimer of a large membrane-associated beta subunit and a small pyruvoyl-containing alpha subunit.</text>
</comment>
<evidence type="ECO:0000256" key="10">
    <source>
        <dbReference type="ARBA" id="ARBA00023317"/>
    </source>
</evidence>
<comment type="catalytic activity">
    <reaction evidence="11">
        <text>a 1,2-diacyl-sn-glycero-3-phospho-L-serine + H(+) = a 1,2-diacyl-sn-glycero-3-phosphoethanolamine + CO2</text>
        <dbReference type="Rhea" id="RHEA:20828"/>
        <dbReference type="ChEBI" id="CHEBI:15378"/>
        <dbReference type="ChEBI" id="CHEBI:16526"/>
        <dbReference type="ChEBI" id="CHEBI:57262"/>
        <dbReference type="ChEBI" id="CHEBI:64612"/>
        <dbReference type="EC" id="4.1.1.65"/>
    </reaction>
</comment>
<protein>
    <recommendedName>
        <fullName evidence="11">Phosphatidylserine decarboxylase proenzyme</fullName>
        <ecNumber evidence="11">4.1.1.65</ecNumber>
    </recommendedName>
    <component>
        <recommendedName>
            <fullName evidence="11">Phosphatidylserine decarboxylase alpha chain</fullName>
        </recommendedName>
    </component>
    <component>
        <recommendedName>
            <fullName evidence="11">Phosphatidylserine decarboxylase beta chain</fullName>
        </recommendedName>
    </component>
</protein>
<evidence type="ECO:0000256" key="4">
    <source>
        <dbReference type="ARBA" id="ARBA00023098"/>
    </source>
</evidence>
<keyword evidence="5 11" id="KW-0472">Membrane</keyword>
<comment type="PTM">
    <text evidence="11">Is synthesized initially as an inactive proenzyme. Formation of the active enzyme involves a self-maturation process in which the active site pyruvoyl group is generated from an internal serine residue via an autocatalytic post-translational modification. Two non-identical subunits are generated from the proenzyme in this reaction, and the pyruvate is formed at the N-terminus of the alpha chain, which is derived from the carboxyl end of the proenzyme. The post-translation cleavage follows an unusual pathway, termed non-hydrolytic serinolysis, in which the side chain hydroxyl group of the serine supplies its oxygen atom to form the C-terminus of the beta chain, while the remainder of the serine residue undergoes an oxidative deamination to produce ammonia and the pyruvoyl prosthetic group on the alpha chain.</text>
</comment>
<dbReference type="Proteomes" id="UP000033035">
    <property type="component" value="Unassembled WGS sequence"/>
</dbReference>
<name>A0A0F5JLB4_9BACT</name>
<feature type="active site" description="Schiff-base intermediate with substrate; via pyruvic acid" evidence="11">
    <location>
        <position position="188"/>
    </location>
</feature>
<dbReference type="InterPro" id="IPR033175">
    <property type="entry name" value="PSD-A"/>
</dbReference>
<sequence>MKVHKEGTGLLLTLFTVLFIVNVALYHTVSKETLFYSVASASTILFLLVLNFFRSPFRRFPYDSEGLVIAPADGTIVAIEEVMENEILHRKCLQISIFMSVFNVHANWFPVNGTVKHVSHNNGRFMAAYLPKSSTENERSAVVITTKSGVDVLARQIAGALARRIVTYAKVGEKCHVDEQMGFIKFGSRVDVYLPVGTEVLIEMDQKVTGNQTPIARLGKCPCE</sequence>
<evidence type="ECO:0000256" key="12">
    <source>
        <dbReference type="SAM" id="Phobius"/>
    </source>
</evidence>
<keyword evidence="3 11" id="KW-0210">Decarboxylase</keyword>
<feature type="modified residue" description="Pyruvic acid (Ser); by autocatalysis" evidence="11">
    <location>
        <position position="188"/>
    </location>
</feature>
<keyword evidence="2 11" id="KW-0444">Lipid biosynthesis</keyword>
<dbReference type="UniPathway" id="UPA00558">
    <property type="reaction ID" value="UER00616"/>
</dbReference>
<keyword evidence="8 11" id="KW-0456">Lyase</keyword>
<dbReference type="EC" id="4.1.1.65" evidence="11"/>
<comment type="caution">
    <text evidence="13">The sequence shown here is derived from an EMBL/GenBank/DDBJ whole genome shotgun (WGS) entry which is preliminary data.</text>
</comment>
<dbReference type="AlphaFoldDB" id="A0A0F5JLB4"/>
<evidence type="ECO:0000256" key="6">
    <source>
        <dbReference type="ARBA" id="ARBA00023145"/>
    </source>
</evidence>
<dbReference type="GO" id="GO:0004609">
    <property type="term" value="F:phosphatidylserine decarboxylase activity"/>
    <property type="evidence" value="ECO:0007669"/>
    <property type="project" value="UniProtKB-UniRule"/>
</dbReference>
<feature type="chain" id="PRO_5023442900" description="Phosphatidylserine decarboxylase beta chain" evidence="11">
    <location>
        <begin position="1"/>
        <end position="187"/>
    </location>
</feature>
<dbReference type="NCBIfam" id="NF003678">
    <property type="entry name" value="PRK05305.1-2"/>
    <property type="match status" value="1"/>
</dbReference>
<dbReference type="RefSeq" id="WP_028727224.1">
    <property type="nucleotide sequence ID" value="NZ_AUAE01000012.1"/>
</dbReference>
<keyword evidence="6 11" id="KW-0865">Zymogen</keyword>
<dbReference type="InterPro" id="IPR003817">
    <property type="entry name" value="PS_Dcarbxylase"/>
</dbReference>
<keyword evidence="14" id="KW-1185">Reference proteome</keyword>
<organism evidence="13 14">
    <name type="scientific">Parabacteroides gordonii MS-1 = DSM 23371</name>
    <dbReference type="NCBI Taxonomy" id="1203610"/>
    <lineage>
        <taxon>Bacteria</taxon>
        <taxon>Pseudomonadati</taxon>
        <taxon>Bacteroidota</taxon>
        <taxon>Bacteroidia</taxon>
        <taxon>Bacteroidales</taxon>
        <taxon>Tannerellaceae</taxon>
        <taxon>Parabacteroides</taxon>
    </lineage>
</organism>
<comment type="subcellular location">
    <subcellularLocation>
        <location evidence="11">Cell membrane</location>
        <topology evidence="11">Peripheral membrane protein</topology>
    </subcellularLocation>
</comment>
<keyword evidence="1 11" id="KW-1003">Cell membrane</keyword>
<gene>
    <name evidence="11" type="primary">psd</name>
    <name evidence="13" type="ORF">HMPREF1536_01425</name>
</gene>
<keyword evidence="4 11" id="KW-0443">Lipid metabolism</keyword>
<feature type="site" description="Cleavage (non-hydrolytic); by autocatalysis" evidence="11">
    <location>
        <begin position="187"/>
        <end position="188"/>
    </location>
</feature>
<evidence type="ECO:0000256" key="2">
    <source>
        <dbReference type="ARBA" id="ARBA00022516"/>
    </source>
</evidence>
<reference evidence="13 14" key="1">
    <citation type="submission" date="2013-04" db="EMBL/GenBank/DDBJ databases">
        <title>The Genome Sequence of Parabacteroides gordonii DSM 23371.</title>
        <authorList>
            <consortium name="The Broad Institute Genomics Platform"/>
            <person name="Earl A."/>
            <person name="Ward D."/>
            <person name="Feldgarden M."/>
            <person name="Gevers D."/>
            <person name="Martens E."/>
            <person name="Sakamoto M."/>
            <person name="Benno Y."/>
            <person name="Suzuki N."/>
            <person name="Matsunaga N."/>
            <person name="Koshihara K."/>
            <person name="Seki M."/>
            <person name="Komiya H."/>
            <person name="Walker B."/>
            <person name="Young S."/>
            <person name="Zeng Q."/>
            <person name="Gargeya S."/>
            <person name="Fitzgerald M."/>
            <person name="Haas B."/>
            <person name="Abouelleil A."/>
            <person name="Allen A.W."/>
            <person name="Alvarado L."/>
            <person name="Arachchi H.M."/>
            <person name="Berlin A.M."/>
            <person name="Chapman S.B."/>
            <person name="Gainer-Dewar J."/>
            <person name="Goldberg J."/>
            <person name="Griggs A."/>
            <person name="Gujja S."/>
            <person name="Hansen M."/>
            <person name="Howarth C."/>
            <person name="Imamovic A."/>
            <person name="Ireland A."/>
            <person name="Larimer J."/>
            <person name="McCowan C."/>
            <person name="Murphy C."/>
            <person name="Pearson M."/>
            <person name="Poon T.W."/>
            <person name="Priest M."/>
            <person name="Roberts A."/>
            <person name="Saif S."/>
            <person name="Shea T."/>
            <person name="Sisk P."/>
            <person name="Sykes S."/>
            <person name="Wortman J."/>
            <person name="Nusbaum C."/>
            <person name="Birren B."/>
        </authorList>
    </citation>
    <scope>NUCLEOTIDE SEQUENCE [LARGE SCALE GENOMIC DNA]</scope>
    <source>
        <strain evidence="13 14">MS-1</strain>
    </source>
</reference>